<gene>
    <name evidence="1" type="ORF">Bca52824_022926</name>
</gene>
<evidence type="ECO:0000313" key="2">
    <source>
        <dbReference type="Proteomes" id="UP000886595"/>
    </source>
</evidence>
<dbReference type="OrthoDB" id="2018137at2759"/>
<dbReference type="Proteomes" id="UP000886595">
    <property type="component" value="Unassembled WGS sequence"/>
</dbReference>
<evidence type="ECO:0000313" key="1">
    <source>
        <dbReference type="EMBL" id="KAG2311369.1"/>
    </source>
</evidence>
<dbReference type="PANTHER" id="PTHR31033">
    <property type="entry name" value="PROTEIN, PUTATIVE-RELATED"/>
    <property type="match status" value="1"/>
</dbReference>
<proteinExistence type="predicted"/>
<comment type="caution">
    <text evidence="1">The sequence shown here is derived from an EMBL/GenBank/DDBJ whole genome shotgun (WGS) entry which is preliminary data.</text>
</comment>
<organism evidence="1 2">
    <name type="scientific">Brassica carinata</name>
    <name type="common">Ethiopian mustard</name>
    <name type="synonym">Abyssinian cabbage</name>
    <dbReference type="NCBI Taxonomy" id="52824"/>
    <lineage>
        <taxon>Eukaryota</taxon>
        <taxon>Viridiplantae</taxon>
        <taxon>Streptophyta</taxon>
        <taxon>Embryophyta</taxon>
        <taxon>Tracheophyta</taxon>
        <taxon>Spermatophyta</taxon>
        <taxon>Magnoliopsida</taxon>
        <taxon>eudicotyledons</taxon>
        <taxon>Gunneridae</taxon>
        <taxon>Pentapetalae</taxon>
        <taxon>rosids</taxon>
        <taxon>malvids</taxon>
        <taxon>Brassicales</taxon>
        <taxon>Brassicaceae</taxon>
        <taxon>Brassiceae</taxon>
        <taxon>Brassica</taxon>
    </lineage>
</organism>
<name>A0A8X7VH95_BRACI</name>
<dbReference type="GO" id="GO:0009507">
    <property type="term" value="C:chloroplast"/>
    <property type="evidence" value="ECO:0007669"/>
    <property type="project" value="TreeGrafter"/>
</dbReference>
<protein>
    <submittedName>
        <fullName evidence="1">Uncharacterized protein</fullName>
    </submittedName>
</protein>
<sequence length="121" mass="12969">MFTTALITPDVPIGVCKVHIINFFDFMVCGGPCYCAFRTTVLMPRTAMAITIRASILGQLIRPRAENHRLTAATANKVSQTSTITGSGYNNVGDGSSFAKGDCGAGEGVTNVYYTVIVYMF</sequence>
<accession>A0A8X7VH95</accession>
<keyword evidence="2" id="KW-1185">Reference proteome</keyword>
<dbReference type="PANTHER" id="PTHR31033:SF35">
    <property type="entry name" value="(RAPE) HYPOTHETICAL PROTEIN"/>
    <property type="match status" value="1"/>
</dbReference>
<dbReference type="AlphaFoldDB" id="A0A8X7VH95"/>
<reference evidence="1 2" key="1">
    <citation type="submission" date="2020-02" db="EMBL/GenBank/DDBJ databases">
        <authorList>
            <person name="Ma Q."/>
            <person name="Huang Y."/>
            <person name="Song X."/>
            <person name="Pei D."/>
        </authorList>
    </citation>
    <scope>NUCLEOTIDE SEQUENCE [LARGE SCALE GENOMIC DNA]</scope>
    <source>
        <strain evidence="1">Sxm20200214</strain>
        <tissue evidence="1">Leaf</tissue>
    </source>
</reference>
<dbReference type="EMBL" id="JAAMPC010000005">
    <property type="protein sequence ID" value="KAG2311369.1"/>
    <property type="molecule type" value="Genomic_DNA"/>
</dbReference>